<dbReference type="AlphaFoldDB" id="A0AAC9FT46"/>
<dbReference type="Proteomes" id="UP000077927">
    <property type="component" value="Chromosome 2"/>
</dbReference>
<sequence>MLGATRCDGWLARFSHASGAQDMTLEFVETLGNPRQP</sequence>
<dbReference type="KEGG" id="rin:ACS15_5496"/>
<evidence type="ECO:0000313" key="2">
    <source>
        <dbReference type="Proteomes" id="UP000077927"/>
    </source>
</evidence>
<proteinExistence type="predicted"/>
<protein>
    <submittedName>
        <fullName evidence="1">Uncharacterized protein</fullName>
    </submittedName>
</protein>
<evidence type="ECO:0000313" key="1">
    <source>
        <dbReference type="EMBL" id="ANH75414.1"/>
    </source>
</evidence>
<name>A0AAC9FT46_9RALS</name>
<organism evidence="1 2">
    <name type="scientific">Ralstonia insidiosa</name>
    <dbReference type="NCBI Taxonomy" id="190721"/>
    <lineage>
        <taxon>Bacteria</taxon>
        <taxon>Pseudomonadati</taxon>
        <taxon>Pseudomonadota</taxon>
        <taxon>Betaproteobacteria</taxon>
        <taxon>Burkholderiales</taxon>
        <taxon>Burkholderiaceae</taxon>
        <taxon>Ralstonia</taxon>
    </lineage>
</organism>
<reference evidence="1 2" key="1">
    <citation type="submission" date="2015-09" db="EMBL/GenBank/DDBJ databases">
        <authorList>
            <person name="Xu Y."/>
            <person name="Nagy A."/>
            <person name="Liu N.T."/>
            <person name="Nou X."/>
        </authorList>
    </citation>
    <scope>NUCLEOTIDE SEQUENCE [LARGE SCALE GENOMIC DNA]</scope>
    <source>
        <strain evidence="1 2">FC1138</strain>
    </source>
</reference>
<dbReference type="EMBL" id="CP012606">
    <property type="protein sequence ID" value="ANH75414.1"/>
    <property type="molecule type" value="Genomic_DNA"/>
</dbReference>
<gene>
    <name evidence="1" type="ORF">ACS15_5496</name>
</gene>
<accession>A0AAC9FT46</accession>